<dbReference type="RefSeq" id="WP_119777301.1">
    <property type="nucleotide sequence ID" value="NZ_QYUK01000011.1"/>
</dbReference>
<dbReference type="InterPro" id="IPR029055">
    <property type="entry name" value="Ntn_hydrolases_N"/>
</dbReference>
<comment type="caution">
    <text evidence="1">The sequence shown here is derived from an EMBL/GenBank/DDBJ whole genome shotgun (WGS) entry which is preliminary data.</text>
</comment>
<gene>
    <name evidence="1" type="ORF">D3874_06165</name>
</gene>
<proteinExistence type="predicted"/>
<sequence>MTFSLSARCPDTGMFGIAITSSSPAVAARCAWARAGVGVVATQNVTDPTLGNRGLDLMEKGASAAQALDVLVSSAPFIEYRQLAVIDAAGGTAVFCGAKALGIYNTAQGLNAVAAGNLLAHDGVPAALVKAFEASRGHLAARLLETMDAGLAAGGEAGPIHSAGLLVVDKHSWPVVDLRVDWADEDPLGQLRKVWDIYAPQLGAYVSRALDPREAPSYGVPGDL</sequence>
<dbReference type="EMBL" id="QYUK01000011">
    <property type="protein sequence ID" value="RJF86655.1"/>
    <property type="molecule type" value="Genomic_DNA"/>
</dbReference>
<evidence type="ECO:0000313" key="2">
    <source>
        <dbReference type="Proteomes" id="UP000284605"/>
    </source>
</evidence>
<accession>A0A418W9F9</accession>
<organism evidence="1 2">
    <name type="scientific">Oleomonas cavernae</name>
    <dbReference type="NCBI Taxonomy" id="2320859"/>
    <lineage>
        <taxon>Bacteria</taxon>
        <taxon>Pseudomonadati</taxon>
        <taxon>Pseudomonadota</taxon>
        <taxon>Alphaproteobacteria</taxon>
        <taxon>Acetobacterales</taxon>
        <taxon>Acetobacteraceae</taxon>
        <taxon>Oleomonas</taxon>
    </lineage>
</organism>
<dbReference type="Gene3D" id="3.60.20.10">
    <property type="entry name" value="Glutamine Phosphoribosylpyrophosphate, subunit 1, domain 1"/>
    <property type="match status" value="1"/>
</dbReference>
<dbReference type="AlphaFoldDB" id="A0A418W9F9"/>
<evidence type="ECO:0000313" key="1">
    <source>
        <dbReference type="EMBL" id="RJF86655.1"/>
    </source>
</evidence>
<dbReference type="PANTHER" id="PTHR39328:SF1">
    <property type="entry name" value="BLL2871 PROTEIN"/>
    <property type="match status" value="1"/>
</dbReference>
<dbReference type="OrthoDB" id="9790012at2"/>
<dbReference type="PANTHER" id="PTHR39328">
    <property type="entry name" value="BLL2871 PROTEIN"/>
    <property type="match status" value="1"/>
</dbReference>
<dbReference type="SUPFAM" id="SSF56235">
    <property type="entry name" value="N-terminal nucleophile aminohydrolases (Ntn hydrolases)"/>
    <property type="match status" value="1"/>
</dbReference>
<reference evidence="1 2" key="1">
    <citation type="submission" date="2018-09" db="EMBL/GenBank/DDBJ databases">
        <authorList>
            <person name="Zhu H."/>
        </authorList>
    </citation>
    <scope>NUCLEOTIDE SEQUENCE [LARGE SCALE GENOMIC DNA]</scope>
    <source>
        <strain evidence="1 2">K1W22B-8</strain>
    </source>
</reference>
<dbReference type="Proteomes" id="UP000284605">
    <property type="component" value="Unassembled WGS sequence"/>
</dbReference>
<dbReference type="Pfam" id="PF06267">
    <property type="entry name" value="DUF1028"/>
    <property type="match status" value="1"/>
</dbReference>
<keyword evidence="2" id="KW-1185">Reference proteome</keyword>
<dbReference type="InterPro" id="IPR010430">
    <property type="entry name" value="DUF1028"/>
</dbReference>
<name>A0A418W9F9_9PROT</name>
<protein>
    <submittedName>
        <fullName evidence="1">DUF1028 domain-containing protein</fullName>
    </submittedName>
</protein>